<evidence type="ECO:0000313" key="2">
    <source>
        <dbReference type="EMBL" id="CAH0364468.1"/>
    </source>
</evidence>
<accession>A0A8J2S4Z6</accession>
<sequence length="323" mass="33964">MKPSTLDPEEAQPLLADPPKTRRATPKVLAAAAVALCLLGAYSGSMAEEASSDPEKRQHRLDSSSPLCDSTVETSVVNYTIPGLVNVFNAEWDSLAQSTGLDPYMNVINTDINIPKDYFCDESCAVDGGGSCTKSFVKLDLTEMTGLGDFVLETIDQASMTVNTDDTSCGEPDGATCAFSASFPITSKLSSGSTLKLTFSNLDFQCKCKGPFGGAYQQTPVNLGTETCKSTDAKATGTLSVCFAGCSPGGAITSAAITEFKISDSTTVTCDSNEGFWAEVQSWLIPQFAGDIYGAVNAPIEDAINSEFSTLVDDYNLDTCGSS</sequence>
<gene>
    <name evidence="2" type="ORF">PECAL_1P08310</name>
</gene>
<organism evidence="2 3">
    <name type="scientific">Pelagomonas calceolata</name>
    <dbReference type="NCBI Taxonomy" id="35677"/>
    <lineage>
        <taxon>Eukaryota</taxon>
        <taxon>Sar</taxon>
        <taxon>Stramenopiles</taxon>
        <taxon>Ochrophyta</taxon>
        <taxon>Pelagophyceae</taxon>
        <taxon>Pelagomonadales</taxon>
        <taxon>Pelagomonadaceae</taxon>
        <taxon>Pelagomonas</taxon>
    </lineage>
</organism>
<proteinExistence type="predicted"/>
<dbReference type="EMBL" id="CAKKNE010000001">
    <property type="protein sequence ID" value="CAH0364468.1"/>
    <property type="molecule type" value="Genomic_DNA"/>
</dbReference>
<evidence type="ECO:0000256" key="1">
    <source>
        <dbReference type="SAM" id="MobiDB-lite"/>
    </source>
</evidence>
<keyword evidence="3" id="KW-1185">Reference proteome</keyword>
<protein>
    <submittedName>
        <fullName evidence="2">Uncharacterized protein</fullName>
    </submittedName>
</protein>
<feature type="region of interest" description="Disordered" evidence="1">
    <location>
        <begin position="1"/>
        <end position="23"/>
    </location>
</feature>
<name>A0A8J2S4Z6_9STRA</name>
<reference evidence="2" key="1">
    <citation type="submission" date="2021-11" db="EMBL/GenBank/DDBJ databases">
        <authorList>
            <consortium name="Genoscope - CEA"/>
            <person name="William W."/>
        </authorList>
    </citation>
    <scope>NUCLEOTIDE SEQUENCE</scope>
</reference>
<dbReference type="AlphaFoldDB" id="A0A8J2S4Z6"/>
<evidence type="ECO:0000313" key="3">
    <source>
        <dbReference type="Proteomes" id="UP000789595"/>
    </source>
</evidence>
<comment type="caution">
    <text evidence="2">The sequence shown here is derived from an EMBL/GenBank/DDBJ whole genome shotgun (WGS) entry which is preliminary data.</text>
</comment>
<dbReference type="Proteomes" id="UP000789595">
    <property type="component" value="Unassembled WGS sequence"/>
</dbReference>